<evidence type="ECO:0000259" key="2">
    <source>
        <dbReference type="PROSITE" id="PS51352"/>
    </source>
</evidence>
<dbReference type="AlphaFoldDB" id="A0AAE9N5G2"/>
<dbReference type="EMBL" id="CP050468">
    <property type="protein sequence ID" value="UTZ29831.1"/>
    <property type="molecule type" value="Genomic_DNA"/>
</dbReference>
<feature type="region of interest" description="Disordered" evidence="1">
    <location>
        <begin position="162"/>
        <end position="182"/>
    </location>
</feature>
<dbReference type="InterPro" id="IPR036249">
    <property type="entry name" value="Thioredoxin-like_sf"/>
</dbReference>
<dbReference type="InterPro" id="IPR050553">
    <property type="entry name" value="Thioredoxin_ResA/DsbE_sf"/>
</dbReference>
<evidence type="ECO:0000256" key="1">
    <source>
        <dbReference type="SAM" id="MobiDB-lite"/>
    </source>
</evidence>
<protein>
    <submittedName>
        <fullName evidence="3">Redoxin domain-containing protein</fullName>
    </submittedName>
</protein>
<evidence type="ECO:0000313" key="3">
    <source>
        <dbReference type="EMBL" id="UTZ29831.1"/>
    </source>
</evidence>
<dbReference type="PROSITE" id="PS51352">
    <property type="entry name" value="THIOREDOXIN_2"/>
    <property type="match status" value="1"/>
</dbReference>
<dbReference type="Pfam" id="PF00578">
    <property type="entry name" value="AhpC-TSA"/>
    <property type="match status" value="1"/>
</dbReference>
<dbReference type="InterPro" id="IPR000866">
    <property type="entry name" value="AhpC/TSA"/>
</dbReference>
<sequence length="182" mass="20515">MNQYPTAPELTVSHWLNTDTPLRIRELKGKVVVLHTFQMLCPGCVSYGLPQAAKLAHFFQQEDVVVIGLHTVFEHHQAMQLESLKAFIHEYRLSFPIAVDAPSDNSIPITMSNYQLSGTPCLVLIDKFGKLRFTHHGSIEDMLLSKIVSSLLFETSPANDRVDLDREPSRPNYPDNTKCSAH</sequence>
<dbReference type="InterPro" id="IPR013766">
    <property type="entry name" value="Thioredoxin_domain"/>
</dbReference>
<organism evidence="3 4">
    <name type="scientific">Vibrio campbellii</name>
    <dbReference type="NCBI Taxonomy" id="680"/>
    <lineage>
        <taxon>Bacteria</taxon>
        <taxon>Pseudomonadati</taxon>
        <taxon>Pseudomonadota</taxon>
        <taxon>Gammaproteobacteria</taxon>
        <taxon>Vibrionales</taxon>
        <taxon>Vibrionaceae</taxon>
        <taxon>Vibrio</taxon>
    </lineage>
</organism>
<accession>A0AAE9N5G2</accession>
<dbReference type="Proteomes" id="UP001058687">
    <property type="component" value="Chromosome 2"/>
</dbReference>
<dbReference type="GO" id="GO:0016491">
    <property type="term" value="F:oxidoreductase activity"/>
    <property type="evidence" value="ECO:0007669"/>
    <property type="project" value="InterPro"/>
</dbReference>
<dbReference type="GO" id="GO:0016209">
    <property type="term" value="F:antioxidant activity"/>
    <property type="evidence" value="ECO:0007669"/>
    <property type="project" value="InterPro"/>
</dbReference>
<evidence type="ECO:0000313" key="4">
    <source>
        <dbReference type="Proteomes" id="UP001058687"/>
    </source>
</evidence>
<reference evidence="3" key="1">
    <citation type="submission" date="2020-03" db="EMBL/GenBank/DDBJ databases">
        <title>Five strains of Vibrio campbellii isolated from Mariana Trench.</title>
        <authorList>
            <person name="Liang J."/>
            <person name="Zhang X.-H."/>
        </authorList>
    </citation>
    <scope>NUCLEOTIDE SEQUENCE</scope>
    <source>
        <strain evidence="3">LJC014</strain>
    </source>
</reference>
<gene>
    <name evidence="3" type="ORF">HB761_24400</name>
</gene>
<name>A0AAE9N5G2_9VIBR</name>
<dbReference type="Gene3D" id="3.40.30.10">
    <property type="entry name" value="Glutaredoxin"/>
    <property type="match status" value="1"/>
</dbReference>
<dbReference type="SUPFAM" id="SSF52833">
    <property type="entry name" value="Thioredoxin-like"/>
    <property type="match status" value="1"/>
</dbReference>
<dbReference type="PANTHER" id="PTHR42852">
    <property type="entry name" value="THIOL:DISULFIDE INTERCHANGE PROTEIN DSBE"/>
    <property type="match status" value="1"/>
</dbReference>
<dbReference type="PANTHER" id="PTHR42852:SF13">
    <property type="entry name" value="PROTEIN DIPZ"/>
    <property type="match status" value="1"/>
</dbReference>
<feature type="domain" description="Thioredoxin" evidence="2">
    <location>
        <begin position="1"/>
        <end position="153"/>
    </location>
</feature>
<proteinExistence type="predicted"/>